<feature type="transmembrane region" description="Helical" evidence="1">
    <location>
        <begin position="31"/>
        <end position="49"/>
    </location>
</feature>
<evidence type="ECO:0000313" key="2">
    <source>
        <dbReference type="EMBL" id="PCF57196.1"/>
    </source>
</evidence>
<feature type="transmembrane region" description="Helical" evidence="1">
    <location>
        <begin position="61"/>
        <end position="82"/>
    </location>
</feature>
<dbReference type="AlphaFoldDB" id="A0A2A4H057"/>
<evidence type="ECO:0000256" key="1">
    <source>
        <dbReference type="SAM" id="Phobius"/>
    </source>
</evidence>
<dbReference type="RefSeq" id="WP_096591759.1">
    <property type="nucleotide sequence ID" value="NZ_MWRM01000001.1"/>
</dbReference>
<evidence type="ECO:0008006" key="4">
    <source>
        <dbReference type="Google" id="ProtNLM"/>
    </source>
</evidence>
<organism evidence="2 3">
    <name type="scientific">Staphylococcus delphini</name>
    <dbReference type="NCBI Taxonomy" id="53344"/>
    <lineage>
        <taxon>Bacteria</taxon>
        <taxon>Bacillati</taxon>
        <taxon>Bacillota</taxon>
        <taxon>Bacilli</taxon>
        <taxon>Bacillales</taxon>
        <taxon>Staphylococcaceae</taxon>
        <taxon>Staphylococcus</taxon>
        <taxon>Staphylococcus intermedius group</taxon>
    </lineage>
</organism>
<feature type="transmembrane region" description="Helical" evidence="1">
    <location>
        <begin position="6"/>
        <end position="24"/>
    </location>
</feature>
<keyword evidence="1" id="KW-1133">Transmembrane helix</keyword>
<evidence type="ECO:0000313" key="3">
    <source>
        <dbReference type="Proteomes" id="UP000218335"/>
    </source>
</evidence>
<keyword evidence="1" id="KW-0472">Membrane</keyword>
<keyword evidence="1" id="KW-0812">Transmembrane</keyword>
<comment type="caution">
    <text evidence="2">The sequence shown here is derived from an EMBL/GenBank/DDBJ whole genome shotgun (WGS) entry which is preliminary data.</text>
</comment>
<dbReference type="Proteomes" id="UP000218335">
    <property type="component" value="Unassembled WGS sequence"/>
</dbReference>
<gene>
    <name evidence="2" type="ORF">B5C08_00265</name>
</gene>
<reference evidence="2 3" key="1">
    <citation type="journal article" date="2017" name="PLoS ONE">
        <title>Development of a real-time PCR for detection of Staphylococcus pseudintermedius using a novel automated comparison of whole-genome sequences.</title>
        <authorList>
            <person name="Verstappen K.M."/>
            <person name="Huijbregts L."/>
            <person name="Spaninks M."/>
            <person name="Wagenaar J.A."/>
            <person name="Fluit A.C."/>
            <person name="Duim B."/>
        </authorList>
    </citation>
    <scope>NUCLEOTIDE SEQUENCE [LARGE SCALE GENOMIC DNA]</scope>
    <source>
        <strain evidence="2 3">215070706401-1</strain>
    </source>
</reference>
<dbReference type="EMBL" id="MWUU01000001">
    <property type="protein sequence ID" value="PCF57196.1"/>
    <property type="molecule type" value="Genomic_DNA"/>
</dbReference>
<proteinExistence type="predicted"/>
<protein>
    <recommendedName>
        <fullName evidence="4">Permease</fullName>
    </recommendedName>
</protein>
<accession>A0A2A4H057</accession>
<sequence length="107" mass="12764">MAILDMPNYIWITLLIMVVLTLFCTLVLNKWFITAIIMFIVLGALAFILPNFKPIRYEPLLGYAAFVAILSLILSLILWFITRDWRKKRQLKKYEKERARFEQQNRP</sequence>
<name>A0A2A4H057_9STAP</name>